<organism evidence="1 2">
    <name type="scientific">Naganishia onofrii</name>
    <dbReference type="NCBI Taxonomy" id="1851511"/>
    <lineage>
        <taxon>Eukaryota</taxon>
        <taxon>Fungi</taxon>
        <taxon>Dikarya</taxon>
        <taxon>Basidiomycota</taxon>
        <taxon>Agaricomycotina</taxon>
        <taxon>Tremellomycetes</taxon>
        <taxon>Filobasidiales</taxon>
        <taxon>Filobasidiaceae</taxon>
        <taxon>Naganishia</taxon>
    </lineage>
</organism>
<evidence type="ECO:0000313" key="1">
    <source>
        <dbReference type="EMBL" id="KAJ9121072.1"/>
    </source>
</evidence>
<accession>A0ACC2XAW4</accession>
<reference evidence="1" key="1">
    <citation type="submission" date="2023-04" db="EMBL/GenBank/DDBJ databases">
        <title>Draft Genome sequencing of Naganishia species isolated from polar environments using Oxford Nanopore Technology.</title>
        <authorList>
            <person name="Leo P."/>
            <person name="Venkateswaran K."/>
        </authorList>
    </citation>
    <scope>NUCLEOTIDE SEQUENCE</scope>
    <source>
        <strain evidence="1">DBVPG 5303</strain>
    </source>
</reference>
<protein>
    <submittedName>
        <fullName evidence="1">Uncharacterized protein</fullName>
    </submittedName>
</protein>
<keyword evidence="2" id="KW-1185">Reference proteome</keyword>
<evidence type="ECO:0000313" key="2">
    <source>
        <dbReference type="Proteomes" id="UP001234202"/>
    </source>
</evidence>
<sequence length="329" mass="35461">MTAKIAQRRSEAPGYAALLDRFDTFLFDLDGVIWTGLVLVPGVADVLTMLRSKGKNILFVTNNSSKSRETYKKAFDGFGIQASVDEIFGSAYASAIYLSQILNFPVDKKVYVIGTKGIEDELKSVGINFTGGSDPEDRILMPSGDHSSINNDPSIGAVLCGGDHYINYKKYAKAHTYIMNNSGCKFLITNGDGSYPDSRGTLPGKSFLRRSLAAEPSVDHTTWHAVEPACGAISAPISLYTGRTPTIIGKPSHYMMDCILAAHDFDPARTIMVGDNLDTDILFGINSGIATLLVMTGVTDESLLSGENKSDIVPDYIVQSMGDFAVLAD</sequence>
<name>A0ACC2XAW4_9TREE</name>
<gene>
    <name evidence="1" type="ORF">QFC24_005053</name>
</gene>
<comment type="caution">
    <text evidence="1">The sequence shown here is derived from an EMBL/GenBank/DDBJ whole genome shotgun (WGS) entry which is preliminary data.</text>
</comment>
<proteinExistence type="predicted"/>
<dbReference type="Proteomes" id="UP001234202">
    <property type="component" value="Unassembled WGS sequence"/>
</dbReference>
<dbReference type="EMBL" id="JASBWV010000019">
    <property type="protein sequence ID" value="KAJ9121072.1"/>
    <property type="molecule type" value="Genomic_DNA"/>
</dbReference>